<proteinExistence type="predicted"/>
<feature type="compositionally biased region" description="Basic and acidic residues" evidence="1">
    <location>
        <begin position="146"/>
        <end position="160"/>
    </location>
</feature>
<sequence>MQDRTGKVRPGWTKSTINDATPSFEKLRVESELPVSQASRTGGHGPRVPELKASMDVAICAKLFGSDNSSKRRKSIARSAEPTRVMERAKGALPELKKSKAGAETSGRAKLRNSTALSECARSETDGMKPERPPPGVSSKGSGWEQDCKGKAEPDFKESGAGEEASDLPKLLVDGVDPNLARSRANSGKPERPQVGTDGVGAKRPMERSSIAKPRCRKSRTDDALPS</sequence>
<dbReference type="Proteomes" id="UP000604046">
    <property type="component" value="Unassembled WGS sequence"/>
</dbReference>
<feature type="region of interest" description="Disordered" evidence="1">
    <location>
        <begin position="1"/>
        <end position="49"/>
    </location>
</feature>
<evidence type="ECO:0000256" key="1">
    <source>
        <dbReference type="SAM" id="MobiDB-lite"/>
    </source>
</evidence>
<dbReference type="AlphaFoldDB" id="A0A812MEI5"/>
<evidence type="ECO:0000313" key="3">
    <source>
        <dbReference type="Proteomes" id="UP000604046"/>
    </source>
</evidence>
<accession>A0A812MEI5</accession>
<comment type="caution">
    <text evidence="2">The sequence shown here is derived from an EMBL/GenBank/DDBJ whole genome shotgun (WGS) entry which is preliminary data.</text>
</comment>
<feature type="region of interest" description="Disordered" evidence="1">
    <location>
        <begin position="68"/>
        <end position="227"/>
    </location>
</feature>
<reference evidence="2" key="1">
    <citation type="submission" date="2021-02" db="EMBL/GenBank/DDBJ databases">
        <authorList>
            <person name="Dougan E. K."/>
            <person name="Rhodes N."/>
            <person name="Thang M."/>
            <person name="Chan C."/>
        </authorList>
    </citation>
    <scope>NUCLEOTIDE SEQUENCE</scope>
</reference>
<feature type="compositionally biased region" description="Basic and acidic residues" evidence="1">
    <location>
        <begin position="84"/>
        <end position="98"/>
    </location>
</feature>
<evidence type="ECO:0000313" key="2">
    <source>
        <dbReference type="EMBL" id="CAE7256715.1"/>
    </source>
</evidence>
<gene>
    <name evidence="2" type="ORF">SNAT2548_LOCUS13187</name>
</gene>
<organism evidence="2 3">
    <name type="scientific">Symbiodinium natans</name>
    <dbReference type="NCBI Taxonomy" id="878477"/>
    <lineage>
        <taxon>Eukaryota</taxon>
        <taxon>Sar</taxon>
        <taxon>Alveolata</taxon>
        <taxon>Dinophyceae</taxon>
        <taxon>Suessiales</taxon>
        <taxon>Symbiodiniaceae</taxon>
        <taxon>Symbiodinium</taxon>
    </lineage>
</organism>
<protein>
    <submittedName>
        <fullName evidence="2">Uncharacterized protein</fullName>
    </submittedName>
</protein>
<keyword evidence="3" id="KW-1185">Reference proteome</keyword>
<feature type="compositionally biased region" description="Basic and acidic residues" evidence="1">
    <location>
        <begin position="121"/>
        <end position="132"/>
    </location>
</feature>
<dbReference type="EMBL" id="CAJNDS010001369">
    <property type="protein sequence ID" value="CAE7256715.1"/>
    <property type="molecule type" value="Genomic_DNA"/>
</dbReference>
<name>A0A812MEI5_9DINO</name>